<dbReference type="GO" id="GO:0008233">
    <property type="term" value="F:peptidase activity"/>
    <property type="evidence" value="ECO:0007669"/>
    <property type="project" value="UniProtKB-KW"/>
</dbReference>
<dbReference type="RefSeq" id="WP_203675987.1">
    <property type="nucleotide sequence ID" value="NZ_BONP01000032.1"/>
</dbReference>
<feature type="transmembrane region" description="Helical" evidence="1">
    <location>
        <begin position="135"/>
        <end position="154"/>
    </location>
</feature>
<dbReference type="Pfam" id="PF02517">
    <property type="entry name" value="Rce1-like"/>
    <property type="match status" value="1"/>
</dbReference>
<evidence type="ECO:0000259" key="2">
    <source>
        <dbReference type="Pfam" id="PF02517"/>
    </source>
</evidence>
<dbReference type="EMBL" id="BONP01000032">
    <property type="protein sequence ID" value="GIG41660.1"/>
    <property type="molecule type" value="Genomic_DNA"/>
</dbReference>
<proteinExistence type="predicted"/>
<keyword evidence="4" id="KW-1185">Reference proteome</keyword>
<evidence type="ECO:0000313" key="4">
    <source>
        <dbReference type="Proteomes" id="UP000614741"/>
    </source>
</evidence>
<dbReference type="GO" id="GO:0006508">
    <property type="term" value="P:proteolysis"/>
    <property type="evidence" value="ECO:0007669"/>
    <property type="project" value="UniProtKB-KW"/>
</dbReference>
<keyword evidence="3" id="KW-0378">Hydrolase</keyword>
<feature type="transmembrane region" description="Helical" evidence="1">
    <location>
        <begin position="100"/>
        <end position="123"/>
    </location>
</feature>
<evidence type="ECO:0000313" key="3">
    <source>
        <dbReference type="EMBL" id="GIG41660.1"/>
    </source>
</evidence>
<organism evidence="3 4">
    <name type="scientific">Cellulomonas phragmiteti</name>
    <dbReference type="NCBI Taxonomy" id="478780"/>
    <lineage>
        <taxon>Bacteria</taxon>
        <taxon>Bacillati</taxon>
        <taxon>Actinomycetota</taxon>
        <taxon>Actinomycetes</taxon>
        <taxon>Micrococcales</taxon>
        <taxon>Cellulomonadaceae</taxon>
        <taxon>Cellulomonas</taxon>
    </lineage>
</organism>
<comment type="caution">
    <text evidence="3">The sequence shown here is derived from an EMBL/GenBank/DDBJ whole genome shotgun (WGS) entry which is preliminary data.</text>
</comment>
<accession>A0ABQ4DQM8</accession>
<dbReference type="PANTHER" id="PTHR39430:SF1">
    <property type="entry name" value="PROTEASE"/>
    <property type="match status" value="1"/>
</dbReference>
<protein>
    <submittedName>
        <fullName evidence="3">CAAX amino protease</fullName>
    </submittedName>
</protein>
<keyword evidence="1" id="KW-1133">Transmembrane helix</keyword>
<sequence>MRVLKQVVVVVGAAAVGSQVVMAVEGSWLPRFVVGVAVAVLALLAYAWVVRRTEHRTPVEVGPDGAGGAFGRGLLLGVLWCGAVIACLAAGGGYRVQGVGSVTVVVGTVGFLAAGAVAEELIFRGLVFRLVEERTGTWVALVVSAVLFGAMHLMNPDASLWGAVAIAVEAGGVLGAAYAATRTLWLPIGLHLGWNVALGGIFGAEVSGSDLTQGLLHGVTSGPDLLTGGAFGPEGSVYAVVAGAVLTGVFLLLAHRRGTLVPMRRREVRDPVTVTS</sequence>
<feature type="transmembrane region" description="Helical" evidence="1">
    <location>
        <begin position="70"/>
        <end position="94"/>
    </location>
</feature>
<evidence type="ECO:0000256" key="1">
    <source>
        <dbReference type="SAM" id="Phobius"/>
    </source>
</evidence>
<name>A0ABQ4DQM8_9CELL</name>
<keyword evidence="1" id="KW-0812">Transmembrane</keyword>
<feature type="transmembrane region" description="Helical" evidence="1">
    <location>
        <begin position="160"/>
        <end position="180"/>
    </location>
</feature>
<reference evidence="3 4" key="1">
    <citation type="submission" date="2021-01" db="EMBL/GenBank/DDBJ databases">
        <title>Whole genome shotgun sequence of Cellulomonas phragmiteti NBRC 110785.</title>
        <authorList>
            <person name="Komaki H."/>
            <person name="Tamura T."/>
        </authorList>
    </citation>
    <scope>NUCLEOTIDE SEQUENCE [LARGE SCALE GENOMIC DNA]</scope>
    <source>
        <strain evidence="3 4">NBRC 110785</strain>
    </source>
</reference>
<feature type="transmembrane region" description="Helical" evidence="1">
    <location>
        <begin position="192"/>
        <end position="216"/>
    </location>
</feature>
<keyword evidence="1" id="KW-0472">Membrane</keyword>
<dbReference type="Proteomes" id="UP000614741">
    <property type="component" value="Unassembled WGS sequence"/>
</dbReference>
<dbReference type="PANTHER" id="PTHR39430">
    <property type="entry name" value="MEMBRANE-ASSOCIATED PROTEASE-RELATED"/>
    <property type="match status" value="1"/>
</dbReference>
<dbReference type="InterPro" id="IPR003675">
    <property type="entry name" value="Rce1/LyrA-like_dom"/>
</dbReference>
<feature type="transmembrane region" description="Helical" evidence="1">
    <location>
        <begin position="236"/>
        <end position="255"/>
    </location>
</feature>
<feature type="transmembrane region" description="Helical" evidence="1">
    <location>
        <begin position="33"/>
        <end position="50"/>
    </location>
</feature>
<feature type="domain" description="CAAX prenyl protease 2/Lysostaphin resistance protein A-like" evidence="2">
    <location>
        <begin position="105"/>
        <end position="196"/>
    </location>
</feature>
<gene>
    <name evidence="3" type="ORF">Cph01nite_34220</name>
</gene>
<keyword evidence="3" id="KW-0645">Protease</keyword>